<comment type="caution">
    <text evidence="1">The sequence shown here is derived from an EMBL/GenBank/DDBJ whole genome shotgun (WGS) entry which is preliminary data.</text>
</comment>
<reference evidence="1 2" key="1">
    <citation type="submission" date="2019-05" db="EMBL/GenBank/DDBJ databases">
        <title>Draft Whole-Genome sequence of the green sulfur bacterium Chlorobaculum thiosulfatiphilum DSM 249.</title>
        <authorList>
            <person name="Meyer T.E."/>
            <person name="Kyndt J.A."/>
        </authorList>
    </citation>
    <scope>NUCLEOTIDE SEQUENCE [LARGE SCALE GENOMIC DNA]</scope>
    <source>
        <strain evidence="1 2">DSM 249</strain>
    </source>
</reference>
<sequence length="233" mass="26294">MAIQVFIKERSREGENFKATVRFGEYGADYPPLTVANPAKPEQERELEWYFEEWLNFPFTDKARAQGAADFIRVYGEALFRQVFRSDPDVYAAYQSAMRDGGVLLQVIGSPEFHALHWETLKDPNLPHPLAVGQPVVRKNRKAVTNSATLPEVPELRVLLVTARPSGSRDVGYRTISRPLIDALETGKLRATIDIVRPGTFEELLKHLEKAQLDHGGGYYHMLHLDLHGAVLS</sequence>
<dbReference type="AlphaFoldDB" id="A0A5C4S7I4"/>
<name>A0A5C4S7I4_CHLTI</name>
<keyword evidence="2" id="KW-1185">Reference proteome</keyword>
<evidence type="ECO:0000313" key="2">
    <source>
        <dbReference type="Proteomes" id="UP000308271"/>
    </source>
</evidence>
<evidence type="ECO:0000313" key="1">
    <source>
        <dbReference type="EMBL" id="TNJ39416.1"/>
    </source>
</evidence>
<dbReference type="Proteomes" id="UP000308271">
    <property type="component" value="Unassembled WGS sequence"/>
</dbReference>
<dbReference type="RefSeq" id="WP_139456545.1">
    <property type="nucleotide sequence ID" value="NZ_VDCH01000006.1"/>
</dbReference>
<organism evidence="1 2">
    <name type="scientific">Chlorobaculum thiosulfatiphilum</name>
    <name type="common">Chlorobium limicola f.sp. thiosulfatophilum</name>
    <dbReference type="NCBI Taxonomy" id="115852"/>
    <lineage>
        <taxon>Bacteria</taxon>
        <taxon>Pseudomonadati</taxon>
        <taxon>Chlorobiota</taxon>
        <taxon>Chlorobiia</taxon>
        <taxon>Chlorobiales</taxon>
        <taxon>Chlorobiaceae</taxon>
        <taxon>Chlorobaculum</taxon>
    </lineage>
</organism>
<protein>
    <submittedName>
        <fullName evidence="1">Uncharacterized protein</fullName>
    </submittedName>
</protein>
<dbReference type="EMBL" id="VDCH01000006">
    <property type="protein sequence ID" value="TNJ39416.1"/>
    <property type="molecule type" value="Genomic_DNA"/>
</dbReference>
<proteinExistence type="predicted"/>
<accession>A0A5C4S7I4</accession>
<gene>
    <name evidence="1" type="ORF">FGF66_04755</name>
</gene>
<dbReference type="OrthoDB" id="511021at2"/>